<keyword evidence="2" id="KW-1185">Reference proteome</keyword>
<proteinExistence type="predicted"/>
<gene>
    <name evidence="1" type="ORF">LOK49_LG04G02838</name>
</gene>
<reference evidence="1 2" key="1">
    <citation type="journal article" date="2022" name="Plant J.">
        <title>Chromosome-level genome of Camellia lanceoleosa provides a valuable resource for understanding genome evolution and self-incompatibility.</title>
        <authorList>
            <person name="Gong W."/>
            <person name="Xiao S."/>
            <person name="Wang L."/>
            <person name="Liao Z."/>
            <person name="Chang Y."/>
            <person name="Mo W."/>
            <person name="Hu G."/>
            <person name="Li W."/>
            <person name="Zhao G."/>
            <person name="Zhu H."/>
            <person name="Hu X."/>
            <person name="Ji K."/>
            <person name="Xiang X."/>
            <person name="Song Q."/>
            <person name="Yuan D."/>
            <person name="Jin S."/>
            <person name="Zhang L."/>
        </authorList>
    </citation>
    <scope>NUCLEOTIDE SEQUENCE [LARGE SCALE GENOMIC DNA]</scope>
    <source>
        <strain evidence="1">SQ_2022a</strain>
    </source>
</reference>
<accession>A0ACC0HZ84</accession>
<evidence type="ECO:0000313" key="1">
    <source>
        <dbReference type="EMBL" id="KAI8018858.1"/>
    </source>
</evidence>
<organism evidence="1 2">
    <name type="scientific">Camellia lanceoleosa</name>
    <dbReference type="NCBI Taxonomy" id="1840588"/>
    <lineage>
        <taxon>Eukaryota</taxon>
        <taxon>Viridiplantae</taxon>
        <taxon>Streptophyta</taxon>
        <taxon>Embryophyta</taxon>
        <taxon>Tracheophyta</taxon>
        <taxon>Spermatophyta</taxon>
        <taxon>Magnoliopsida</taxon>
        <taxon>eudicotyledons</taxon>
        <taxon>Gunneridae</taxon>
        <taxon>Pentapetalae</taxon>
        <taxon>asterids</taxon>
        <taxon>Ericales</taxon>
        <taxon>Theaceae</taxon>
        <taxon>Camellia</taxon>
    </lineage>
</organism>
<keyword evidence="1" id="KW-0413">Isomerase</keyword>
<protein>
    <submittedName>
        <fullName evidence="1">Peptidyl-prolyl cis-trans isomerase FKBP62</fullName>
    </submittedName>
</protein>
<evidence type="ECO:0000313" key="2">
    <source>
        <dbReference type="Proteomes" id="UP001060215"/>
    </source>
</evidence>
<comment type="caution">
    <text evidence="1">The sequence shown here is derived from an EMBL/GenBank/DDBJ whole genome shotgun (WGS) entry which is preliminary data.</text>
</comment>
<sequence length="392" mass="42412">MSDHTSTHHGHILDPSWSPPPYRTAVGTPVTPLAPLSTTCLSTIIPSVSTLTAPDPLTVPSSPTPPSSLTPHIPFTYHVDLLITHDFHIDGEGEGQVHAPTRGTGRGRGCGGRRGVSRGRGQGRGRGRRHAIDHDNNAADDGISRLSLMGLGRRASRIGDEVKLIGKLEDGTIFLKKGHDNDEKQVIEGLDIAVMTMKKGEIALLTVAPEYAFGSSESHQELAVVPPNSYVMYSAGSTYYHNDSALPTTTLALTDNCLKGTCGRLVFSPSQCLIFPAPKPFFCCVVPAFYPIFVPEDVDTFDVEAPNIAMPSLSPPPKILQGNTMTNSIVEVFKQVAVRLQDDLLNVLKSKDFHDHQSMIIEACFIFCALVVLFVDSQPFKEQAEEFISCAA</sequence>
<dbReference type="EMBL" id="CM045759">
    <property type="protein sequence ID" value="KAI8018858.1"/>
    <property type="molecule type" value="Genomic_DNA"/>
</dbReference>
<dbReference type="Proteomes" id="UP001060215">
    <property type="component" value="Chromosome 2"/>
</dbReference>
<name>A0ACC0HZ84_9ERIC</name>